<dbReference type="Pfam" id="PF12006">
    <property type="entry name" value="DUF3500"/>
    <property type="match status" value="1"/>
</dbReference>
<feature type="region of interest" description="Disordered" evidence="1">
    <location>
        <begin position="65"/>
        <end position="125"/>
    </location>
</feature>
<evidence type="ECO:0008006" key="4">
    <source>
        <dbReference type="Google" id="ProtNLM"/>
    </source>
</evidence>
<evidence type="ECO:0000313" key="3">
    <source>
        <dbReference type="Proteomes" id="UP000014803"/>
    </source>
</evidence>
<feature type="compositionally biased region" description="Pro residues" evidence="1">
    <location>
        <begin position="97"/>
        <end position="117"/>
    </location>
</feature>
<dbReference type="PANTHER" id="PTHR37489:SF1">
    <property type="entry name" value="DUF3500 DOMAIN-CONTAINING PROTEIN"/>
    <property type="match status" value="1"/>
</dbReference>
<accession>S4XUB7</accession>
<dbReference type="PANTHER" id="PTHR37489">
    <property type="entry name" value="DUF3500 DOMAIN-CONTAINING PROTEIN"/>
    <property type="match status" value="1"/>
</dbReference>
<name>S4XUB7_SORCE</name>
<evidence type="ECO:0000313" key="2">
    <source>
        <dbReference type="EMBL" id="AGP34198.1"/>
    </source>
</evidence>
<proteinExistence type="predicted"/>
<organism evidence="2 3">
    <name type="scientific">Sorangium cellulosum So0157-2</name>
    <dbReference type="NCBI Taxonomy" id="1254432"/>
    <lineage>
        <taxon>Bacteria</taxon>
        <taxon>Pseudomonadati</taxon>
        <taxon>Myxococcota</taxon>
        <taxon>Polyangia</taxon>
        <taxon>Polyangiales</taxon>
        <taxon>Polyangiaceae</taxon>
        <taxon>Sorangium</taxon>
    </lineage>
</organism>
<reference evidence="2 3" key="1">
    <citation type="journal article" date="2013" name="Sci. Rep.">
        <title>Extraordinary expansion of a Sorangium cellulosum genome from an alkaline milieu.</title>
        <authorList>
            <person name="Han K."/>
            <person name="Li Z.F."/>
            <person name="Peng R."/>
            <person name="Zhu L.P."/>
            <person name="Zhou T."/>
            <person name="Wang L.G."/>
            <person name="Li S.G."/>
            <person name="Zhang X.B."/>
            <person name="Hu W."/>
            <person name="Wu Z.H."/>
            <person name="Qin N."/>
            <person name="Li Y.Z."/>
        </authorList>
    </citation>
    <scope>NUCLEOTIDE SEQUENCE [LARGE SCALE GENOMIC DNA]</scope>
    <source>
        <strain evidence="2 3">So0157-2</strain>
    </source>
</reference>
<evidence type="ECO:0000256" key="1">
    <source>
        <dbReference type="SAM" id="MobiDB-lite"/>
    </source>
</evidence>
<sequence length="441" mass="45809">MRMRSIAGRAAGADAAGHRLASPGDGTTARAGAAPRALRSRCPRLSGPSSRIAATLVLAMTTSCNSMRPQEAPPGEPAAAPGSPSAPALQTAEQGPLPAPPASPPPAGPPGAAPPPGGAAGRATAEAIAASARAFVDGLDGEARGRALLAFQSREREDWHYVPRRRAGLALGDMDGGERSAAHALLRAGLSPEGYRKVEGVLLLEGILGGIEGNPAFRDPGRYHLALFGQPGPEAPWGFRFEGHHVSLNFTSAGGGVATTPAFLGANPAEVPSGPRKGLRVLAAEEDLGRAFLASLTPAQRQRAVIAATAPPDLVTEASRRAALASVEGLPAAEMTPAQRAALLRLLEAYARNFPADVADGHLDRIARAGVERLHFAWAGSASPKQSHYYRIHGPTHLIEYDNRGGDHIHTVFRDLQDDFGDSLLARHLQEGHGVPARGRP</sequence>
<dbReference type="InterPro" id="IPR021889">
    <property type="entry name" value="DUF3500"/>
</dbReference>
<dbReference type="PATRIC" id="fig|1254432.3.peg.1470"/>
<dbReference type="Proteomes" id="UP000014803">
    <property type="component" value="Chromosome"/>
</dbReference>
<gene>
    <name evidence="2" type="ORF">SCE1572_06625</name>
</gene>
<dbReference type="HOGENOM" id="CLU_033093_0_0_7"/>
<dbReference type="EMBL" id="CP003969">
    <property type="protein sequence ID" value="AGP34198.1"/>
    <property type="molecule type" value="Genomic_DNA"/>
</dbReference>
<dbReference type="AlphaFoldDB" id="S4XUB7"/>
<protein>
    <recommendedName>
        <fullName evidence="4">DUF3500 domain-containing protein</fullName>
    </recommendedName>
</protein>
<dbReference type="KEGG" id="scu:SCE1572_06625"/>
<dbReference type="STRING" id="1254432.SCE1572_06625"/>
<feature type="compositionally biased region" description="Low complexity" evidence="1">
    <location>
        <begin position="77"/>
        <end position="88"/>
    </location>
</feature>
<feature type="region of interest" description="Disordered" evidence="1">
    <location>
        <begin position="1"/>
        <end position="47"/>
    </location>
</feature>
<dbReference type="eggNOG" id="COG0715">
    <property type="taxonomic scope" value="Bacteria"/>
</dbReference>